<dbReference type="Proteomes" id="UP000540929">
    <property type="component" value="Unassembled WGS sequence"/>
</dbReference>
<dbReference type="PANTHER" id="PTHR32305">
    <property type="match status" value="1"/>
</dbReference>
<dbReference type="InterPro" id="IPR050708">
    <property type="entry name" value="T6SS_VgrG/RHS"/>
</dbReference>
<feature type="domain" description="Teneurin-like YD-shell" evidence="4">
    <location>
        <begin position="243"/>
        <end position="447"/>
    </location>
</feature>
<dbReference type="RefSeq" id="WP_257030621.1">
    <property type="nucleotide sequence ID" value="NZ_JACCAS010000002.1"/>
</dbReference>
<dbReference type="Pfam" id="PF20148">
    <property type="entry name" value="DUF6531"/>
    <property type="match status" value="1"/>
</dbReference>
<dbReference type="Gene3D" id="2.180.10.10">
    <property type="entry name" value="RHS repeat-associated core"/>
    <property type="match status" value="1"/>
</dbReference>
<dbReference type="NCBIfam" id="TIGR01643">
    <property type="entry name" value="YD_repeat_2x"/>
    <property type="match status" value="2"/>
</dbReference>
<feature type="chain" id="PRO_5031165873" evidence="2">
    <location>
        <begin position="33"/>
        <end position="795"/>
    </location>
</feature>
<gene>
    <name evidence="5" type="ORF">GGD40_006147</name>
</gene>
<sequence length="795" mass="86436">MKAWKFNRSLKSGLVRLSTASCLLMFGASANAATYEQCMQIYQKSLGIPGSPICAIQVAGTSPMSRGDDDPYNSINYYNCPNASGWINDYCGGVPVPPQSDESCPVADPVLPAKGIVMLSEADFASGDASPLVFRRTYLSKPYDTTQMLMGRNWVNNWQRRIDLIGAKASVPHIVVYRGNQQPLTFNWSGDAWIVAGNSGISLTQAADGNYYLKNQLLGTTEMYSGTTGQFQFETTRTGMRREVVYDDKQRVAMIGESPIDRTSQRGLSISLTYDNNDRVSSLINPLGNTTRYAYDVNGNLVSVTGPDGYVRQYLYEDARFANALTGVKDESGSRIVTWTYDASGRAVSVTHPDTRRNTSLSYGRARTMVSDVSGTSTYAFDDLATLRPRSIDTPEGTVSRTWDAAGNLKQRQTPDGSTQYTWDSANRPTKAIATVSGKKTVTTVEYNDDDSLHPHLVATPNKIRAFVYDSGGNVTGYAERETTDLTGELGMQAVGTGSQLTVGARYDQAGRLLSAAVVRDGKKTEDWTYAYDVRGNIALTRDAVSGWEMRTLGRDAANRATQIAGIGGQASIAYDVRGRVSSFQYNEKASVANGGLARYLAVDYGYAADGTVSTRKAMVATNGGAPQFISDAELDIWLSNWELGNEPVSPAASLTGIKSEADAFAPKPCVECYMTWKATLTEKLFSDAISDRLLKWGETSELMSSDQSQVPYLALVPDLTSSAKRSTLYGAIFGAGSGGGMVKCSGREGREQLCHDEFEYDQDMCTTLAGPRGVRFLAKCRADAFARYQACRGY</sequence>
<dbReference type="EMBL" id="JACCAS010000002">
    <property type="protein sequence ID" value="NYH26576.1"/>
    <property type="molecule type" value="Genomic_DNA"/>
</dbReference>
<protein>
    <submittedName>
        <fullName evidence="5">YD repeat-containing protein</fullName>
    </submittedName>
</protein>
<name>A0A7Y9WT67_9BURK</name>
<dbReference type="InterPro" id="IPR056823">
    <property type="entry name" value="TEN-like_YD-shell"/>
</dbReference>
<reference evidence="5 6" key="1">
    <citation type="submission" date="2020-07" db="EMBL/GenBank/DDBJ databases">
        <title>Exploring microbial biodiversity for novel pathways involved in the catabolism of aromatic compounds derived from lignin.</title>
        <authorList>
            <person name="Elkins J."/>
        </authorList>
    </citation>
    <scope>NUCLEOTIDE SEQUENCE [LARGE SCALE GENOMIC DNA]</scope>
    <source>
        <strain evidence="5 6">H2C3C</strain>
    </source>
</reference>
<dbReference type="AlphaFoldDB" id="A0A7Y9WT67"/>
<keyword evidence="1" id="KW-0677">Repeat</keyword>
<dbReference type="Pfam" id="PF25023">
    <property type="entry name" value="TEN_YD-shell"/>
    <property type="match status" value="1"/>
</dbReference>
<evidence type="ECO:0000313" key="6">
    <source>
        <dbReference type="Proteomes" id="UP000540929"/>
    </source>
</evidence>
<comment type="caution">
    <text evidence="5">The sequence shown here is derived from an EMBL/GenBank/DDBJ whole genome shotgun (WGS) entry which is preliminary data.</text>
</comment>
<dbReference type="InterPro" id="IPR045351">
    <property type="entry name" value="DUF6531"/>
</dbReference>
<evidence type="ECO:0000256" key="2">
    <source>
        <dbReference type="SAM" id="SignalP"/>
    </source>
</evidence>
<keyword evidence="6" id="KW-1185">Reference proteome</keyword>
<feature type="domain" description="DUF6531" evidence="3">
    <location>
        <begin position="108"/>
        <end position="185"/>
    </location>
</feature>
<evidence type="ECO:0000259" key="4">
    <source>
        <dbReference type="Pfam" id="PF25023"/>
    </source>
</evidence>
<dbReference type="PANTHER" id="PTHR32305:SF15">
    <property type="entry name" value="PROTEIN RHSA-RELATED"/>
    <property type="match status" value="1"/>
</dbReference>
<dbReference type="InterPro" id="IPR006530">
    <property type="entry name" value="YD"/>
</dbReference>
<evidence type="ECO:0000313" key="5">
    <source>
        <dbReference type="EMBL" id="NYH26576.1"/>
    </source>
</evidence>
<proteinExistence type="predicted"/>
<feature type="signal peptide" evidence="2">
    <location>
        <begin position="1"/>
        <end position="32"/>
    </location>
</feature>
<evidence type="ECO:0000259" key="3">
    <source>
        <dbReference type="Pfam" id="PF20148"/>
    </source>
</evidence>
<evidence type="ECO:0000256" key="1">
    <source>
        <dbReference type="ARBA" id="ARBA00022737"/>
    </source>
</evidence>
<accession>A0A7Y9WT67</accession>
<keyword evidence="2" id="KW-0732">Signal</keyword>
<organism evidence="5 6">
    <name type="scientific">Paraburkholderia bryophila</name>
    <dbReference type="NCBI Taxonomy" id="420952"/>
    <lineage>
        <taxon>Bacteria</taxon>
        <taxon>Pseudomonadati</taxon>
        <taxon>Pseudomonadota</taxon>
        <taxon>Betaproteobacteria</taxon>
        <taxon>Burkholderiales</taxon>
        <taxon>Burkholderiaceae</taxon>
        <taxon>Paraburkholderia</taxon>
    </lineage>
</organism>